<evidence type="ECO:0000256" key="1">
    <source>
        <dbReference type="ARBA" id="ARBA00022527"/>
    </source>
</evidence>
<dbReference type="Pfam" id="PF00069">
    <property type="entry name" value="Pkinase"/>
    <property type="match status" value="1"/>
</dbReference>
<dbReference type="OrthoDB" id="10252354at2759"/>
<reference evidence="10" key="1">
    <citation type="journal article" date="2015" name="Nat. Genet.">
        <title>The genome and transcriptome of the zoonotic hookworm Ancylostoma ceylanicum identify infection-specific gene families.</title>
        <authorList>
            <person name="Schwarz E.M."/>
            <person name="Hu Y."/>
            <person name="Antoshechkin I."/>
            <person name="Miller M.M."/>
            <person name="Sternberg P.W."/>
            <person name="Aroian R.V."/>
        </authorList>
    </citation>
    <scope>NUCLEOTIDE SEQUENCE</scope>
    <source>
        <strain evidence="10">HY135</strain>
    </source>
</reference>
<evidence type="ECO:0000313" key="9">
    <source>
        <dbReference type="EMBL" id="EYC33833.1"/>
    </source>
</evidence>
<sequence length="176" mass="20159">MAKNCDHLYVLPPFPKGCYGIYDNYHMVITMSGKFPVKGRFKIEMPKPQETPNLNLDDKCKIKLTNDSEEIEIAAKDLEVLEELGKGGYGVVDKMRHRQSGIIMAVKRISSSINEESQKRMLTELDACKRSDCCPQVCGIFRILMHFWTAQRCAIRLIVYFWQHESIAAIVTARLT</sequence>
<evidence type="ECO:0000259" key="8">
    <source>
        <dbReference type="PROSITE" id="PS50011"/>
    </source>
</evidence>
<proteinExistence type="inferred from homology"/>
<evidence type="ECO:0000313" key="10">
    <source>
        <dbReference type="Proteomes" id="UP000024635"/>
    </source>
</evidence>
<evidence type="ECO:0000256" key="2">
    <source>
        <dbReference type="ARBA" id="ARBA00022679"/>
    </source>
</evidence>
<keyword evidence="10" id="KW-1185">Reference proteome</keyword>
<dbReference type="GO" id="GO:0005524">
    <property type="term" value="F:ATP binding"/>
    <property type="evidence" value="ECO:0007669"/>
    <property type="project" value="UniProtKB-KW"/>
</dbReference>
<dbReference type="AlphaFoldDB" id="A0A016W4A1"/>
<dbReference type="EC" id="2.7.12.2" evidence="7"/>
<keyword evidence="2" id="KW-0808">Transferase</keyword>
<evidence type="ECO:0000256" key="3">
    <source>
        <dbReference type="ARBA" id="ARBA00022741"/>
    </source>
</evidence>
<protein>
    <recommendedName>
        <fullName evidence="7">mitogen-activated protein kinase kinase</fullName>
        <ecNumber evidence="7">2.7.12.2</ecNumber>
    </recommendedName>
</protein>
<dbReference type="Proteomes" id="UP000024635">
    <property type="component" value="Unassembled WGS sequence"/>
</dbReference>
<dbReference type="PROSITE" id="PS50011">
    <property type="entry name" value="PROTEIN_KINASE_DOM"/>
    <property type="match status" value="1"/>
</dbReference>
<dbReference type="InterPro" id="IPR011009">
    <property type="entry name" value="Kinase-like_dom_sf"/>
</dbReference>
<keyword evidence="1" id="KW-0723">Serine/threonine-protein kinase</keyword>
<dbReference type="GO" id="GO:0051403">
    <property type="term" value="P:stress-activated MAPK cascade"/>
    <property type="evidence" value="ECO:0007669"/>
    <property type="project" value="TreeGrafter"/>
</dbReference>
<gene>
    <name evidence="9" type="primary">Acey_s0001.g115</name>
    <name evidence="9" type="synonym">Acey-sek-1</name>
    <name evidence="9" type="ORF">Y032_0001g115</name>
</gene>
<comment type="caution">
    <text evidence="9">The sequence shown here is derived from an EMBL/GenBank/DDBJ whole genome shotgun (WGS) entry which is preliminary data.</text>
</comment>
<dbReference type="InterPro" id="IPR000719">
    <property type="entry name" value="Prot_kinase_dom"/>
</dbReference>
<dbReference type="GO" id="GO:0004674">
    <property type="term" value="F:protein serine/threonine kinase activity"/>
    <property type="evidence" value="ECO:0007669"/>
    <property type="project" value="UniProtKB-KW"/>
</dbReference>
<keyword evidence="4" id="KW-0418">Kinase</keyword>
<dbReference type="GO" id="GO:0004708">
    <property type="term" value="F:MAP kinase kinase activity"/>
    <property type="evidence" value="ECO:0007669"/>
    <property type="project" value="UniProtKB-EC"/>
</dbReference>
<dbReference type="Gene3D" id="3.30.200.20">
    <property type="entry name" value="Phosphorylase Kinase, domain 1"/>
    <property type="match status" value="1"/>
</dbReference>
<comment type="similarity">
    <text evidence="6">Belongs to the protein kinase superfamily. STE Ser/Thr protein kinase family. MAP kinase kinase subfamily.</text>
</comment>
<evidence type="ECO:0000256" key="4">
    <source>
        <dbReference type="ARBA" id="ARBA00022777"/>
    </source>
</evidence>
<dbReference type="EMBL" id="JARK01001337">
    <property type="protein sequence ID" value="EYC33833.1"/>
    <property type="molecule type" value="Genomic_DNA"/>
</dbReference>
<evidence type="ECO:0000256" key="7">
    <source>
        <dbReference type="ARBA" id="ARBA00038999"/>
    </source>
</evidence>
<keyword evidence="3" id="KW-0547">Nucleotide-binding</keyword>
<name>A0A016W4A1_9BILA</name>
<feature type="domain" description="Protein kinase" evidence="8">
    <location>
        <begin position="78"/>
        <end position="176"/>
    </location>
</feature>
<dbReference type="SUPFAM" id="SSF56112">
    <property type="entry name" value="Protein kinase-like (PK-like)"/>
    <property type="match status" value="1"/>
</dbReference>
<organism evidence="9 10">
    <name type="scientific">Ancylostoma ceylanicum</name>
    <dbReference type="NCBI Taxonomy" id="53326"/>
    <lineage>
        <taxon>Eukaryota</taxon>
        <taxon>Metazoa</taxon>
        <taxon>Ecdysozoa</taxon>
        <taxon>Nematoda</taxon>
        <taxon>Chromadorea</taxon>
        <taxon>Rhabditida</taxon>
        <taxon>Rhabditina</taxon>
        <taxon>Rhabditomorpha</taxon>
        <taxon>Strongyloidea</taxon>
        <taxon>Ancylostomatidae</taxon>
        <taxon>Ancylostomatinae</taxon>
        <taxon>Ancylostoma</taxon>
    </lineage>
</organism>
<keyword evidence="5" id="KW-0067">ATP-binding</keyword>
<dbReference type="PANTHER" id="PTHR48013">
    <property type="entry name" value="DUAL SPECIFICITY MITOGEN-ACTIVATED PROTEIN KINASE KINASE 5-RELATED"/>
    <property type="match status" value="1"/>
</dbReference>
<dbReference type="FunFam" id="3.30.200.20:FF:000040">
    <property type="entry name" value="Dual specificity mitogen-activated protein kinase kinase"/>
    <property type="match status" value="1"/>
</dbReference>
<evidence type="ECO:0000256" key="6">
    <source>
        <dbReference type="ARBA" id="ARBA00038035"/>
    </source>
</evidence>
<dbReference type="PANTHER" id="PTHR48013:SF28">
    <property type="entry name" value="DUAL SPECIFICITY MITOGEN-ACTIVATED PROTEIN KINASE KINASE SEK-1"/>
    <property type="match status" value="1"/>
</dbReference>
<evidence type="ECO:0000256" key="5">
    <source>
        <dbReference type="ARBA" id="ARBA00022840"/>
    </source>
</evidence>
<accession>A0A016W4A1</accession>